<feature type="region of interest" description="Disordered" evidence="1">
    <location>
        <begin position="1"/>
        <end position="47"/>
    </location>
</feature>
<dbReference type="Proteomes" id="UP001152798">
    <property type="component" value="Chromosome 4"/>
</dbReference>
<evidence type="ECO:0000256" key="1">
    <source>
        <dbReference type="SAM" id="MobiDB-lite"/>
    </source>
</evidence>
<protein>
    <submittedName>
        <fullName evidence="2">Uncharacterized protein</fullName>
    </submittedName>
</protein>
<organism evidence="2 3">
    <name type="scientific">Nezara viridula</name>
    <name type="common">Southern green stink bug</name>
    <name type="synonym">Cimex viridulus</name>
    <dbReference type="NCBI Taxonomy" id="85310"/>
    <lineage>
        <taxon>Eukaryota</taxon>
        <taxon>Metazoa</taxon>
        <taxon>Ecdysozoa</taxon>
        <taxon>Arthropoda</taxon>
        <taxon>Hexapoda</taxon>
        <taxon>Insecta</taxon>
        <taxon>Pterygota</taxon>
        <taxon>Neoptera</taxon>
        <taxon>Paraneoptera</taxon>
        <taxon>Hemiptera</taxon>
        <taxon>Heteroptera</taxon>
        <taxon>Panheteroptera</taxon>
        <taxon>Pentatomomorpha</taxon>
        <taxon>Pentatomoidea</taxon>
        <taxon>Pentatomidae</taxon>
        <taxon>Pentatominae</taxon>
        <taxon>Nezara</taxon>
    </lineage>
</organism>
<dbReference type="AlphaFoldDB" id="A0A9P0HF85"/>
<name>A0A9P0HF85_NEZVI</name>
<gene>
    <name evidence="2" type="ORF">NEZAVI_LOCUS9906</name>
</gene>
<evidence type="ECO:0000313" key="3">
    <source>
        <dbReference type="Proteomes" id="UP001152798"/>
    </source>
</evidence>
<accession>A0A9P0HF85</accession>
<reference evidence="2" key="1">
    <citation type="submission" date="2022-01" db="EMBL/GenBank/DDBJ databases">
        <authorList>
            <person name="King R."/>
        </authorList>
    </citation>
    <scope>NUCLEOTIDE SEQUENCE</scope>
</reference>
<keyword evidence="3" id="KW-1185">Reference proteome</keyword>
<evidence type="ECO:0000313" key="2">
    <source>
        <dbReference type="EMBL" id="CAH1400729.1"/>
    </source>
</evidence>
<sequence>MFGPLLHPIAIPERRLPSKDSAGSRTPEDDGVMTPARSDIFKSPSSSVLTGSPLQLRNLLYTNRAS</sequence>
<proteinExistence type="predicted"/>
<dbReference type="EMBL" id="OV725080">
    <property type="protein sequence ID" value="CAH1400729.1"/>
    <property type="molecule type" value="Genomic_DNA"/>
</dbReference>